<dbReference type="Proteomes" id="UP000654075">
    <property type="component" value="Unassembled WGS sequence"/>
</dbReference>
<feature type="repeat" description="PPR" evidence="2">
    <location>
        <begin position="353"/>
        <end position="387"/>
    </location>
</feature>
<evidence type="ECO:0000256" key="2">
    <source>
        <dbReference type="PROSITE-ProRule" id="PRU00708"/>
    </source>
</evidence>
<organism evidence="4 5">
    <name type="scientific">Polarella glacialis</name>
    <name type="common">Dinoflagellate</name>
    <dbReference type="NCBI Taxonomy" id="89957"/>
    <lineage>
        <taxon>Eukaryota</taxon>
        <taxon>Sar</taxon>
        <taxon>Alveolata</taxon>
        <taxon>Dinophyceae</taxon>
        <taxon>Suessiales</taxon>
        <taxon>Suessiaceae</taxon>
        <taxon>Polarella</taxon>
    </lineage>
</organism>
<evidence type="ECO:0000313" key="4">
    <source>
        <dbReference type="EMBL" id="CAE8629730.1"/>
    </source>
</evidence>
<dbReference type="Gene3D" id="3.30.2350.10">
    <property type="entry name" value="Pseudouridine synthase"/>
    <property type="match status" value="1"/>
</dbReference>
<dbReference type="NCBIfam" id="TIGR00756">
    <property type="entry name" value="PPR"/>
    <property type="match status" value="7"/>
</dbReference>
<keyword evidence="5" id="KW-1185">Reference proteome</keyword>
<evidence type="ECO:0000313" key="5">
    <source>
        <dbReference type="Proteomes" id="UP000654075"/>
    </source>
</evidence>
<dbReference type="PROSITE" id="PS51375">
    <property type="entry name" value="PPR"/>
    <property type="match status" value="7"/>
</dbReference>
<dbReference type="GO" id="GO:0003723">
    <property type="term" value="F:RNA binding"/>
    <property type="evidence" value="ECO:0007669"/>
    <property type="project" value="InterPro"/>
</dbReference>
<evidence type="ECO:0000259" key="3">
    <source>
        <dbReference type="Pfam" id="PF00849"/>
    </source>
</evidence>
<dbReference type="PANTHER" id="PTHR47447">
    <property type="entry name" value="OS03G0856100 PROTEIN"/>
    <property type="match status" value="1"/>
</dbReference>
<comment type="caution">
    <text evidence="4">The sequence shown here is derived from an EMBL/GenBank/DDBJ whole genome shotgun (WGS) entry which is preliminary data.</text>
</comment>
<dbReference type="SUPFAM" id="SSF55120">
    <property type="entry name" value="Pseudouridine synthase"/>
    <property type="match status" value="1"/>
</dbReference>
<dbReference type="Pfam" id="PF13041">
    <property type="entry name" value="PPR_2"/>
    <property type="match status" value="3"/>
</dbReference>
<accession>A0A813GVB8</accession>
<dbReference type="Gene3D" id="1.25.40.10">
    <property type="entry name" value="Tetratricopeptide repeat domain"/>
    <property type="match status" value="3"/>
</dbReference>
<dbReference type="PANTHER" id="PTHR47447:SF17">
    <property type="entry name" value="OS12G0638900 PROTEIN"/>
    <property type="match status" value="1"/>
</dbReference>
<protein>
    <recommendedName>
        <fullName evidence="3">Pseudouridine synthase RsuA/RluA-like domain-containing protein</fullName>
    </recommendedName>
</protein>
<feature type="repeat" description="PPR" evidence="2">
    <location>
        <begin position="212"/>
        <end position="247"/>
    </location>
</feature>
<dbReference type="InterPro" id="IPR011990">
    <property type="entry name" value="TPR-like_helical_dom_sf"/>
</dbReference>
<dbReference type="Pfam" id="PF01535">
    <property type="entry name" value="PPR"/>
    <property type="match status" value="3"/>
</dbReference>
<feature type="repeat" description="PPR" evidence="2">
    <location>
        <begin position="388"/>
        <end position="422"/>
    </location>
</feature>
<dbReference type="GO" id="GO:0009982">
    <property type="term" value="F:pseudouridine synthase activity"/>
    <property type="evidence" value="ECO:0007669"/>
    <property type="project" value="InterPro"/>
</dbReference>
<dbReference type="GO" id="GO:0001522">
    <property type="term" value="P:pseudouridine synthesis"/>
    <property type="evidence" value="ECO:0007669"/>
    <property type="project" value="InterPro"/>
</dbReference>
<feature type="repeat" description="PPR" evidence="2">
    <location>
        <begin position="283"/>
        <end position="317"/>
    </location>
</feature>
<name>A0A813GVB8_POLGL</name>
<reference evidence="4" key="1">
    <citation type="submission" date="2021-02" db="EMBL/GenBank/DDBJ databases">
        <authorList>
            <person name="Dougan E. K."/>
            <person name="Rhodes N."/>
            <person name="Thang M."/>
            <person name="Chan C."/>
        </authorList>
    </citation>
    <scope>NUCLEOTIDE SEQUENCE</scope>
</reference>
<keyword evidence="1" id="KW-0677">Repeat</keyword>
<dbReference type="AlphaFoldDB" id="A0A813GVB8"/>
<feature type="repeat" description="PPR" evidence="2">
    <location>
        <begin position="318"/>
        <end position="352"/>
    </location>
</feature>
<dbReference type="CDD" id="cd02869">
    <property type="entry name" value="PseudoU_synth_RluA_like"/>
    <property type="match status" value="1"/>
</dbReference>
<dbReference type="EMBL" id="CAJNNV010029695">
    <property type="protein sequence ID" value="CAE8629730.1"/>
    <property type="molecule type" value="Genomic_DNA"/>
</dbReference>
<evidence type="ECO:0000256" key="1">
    <source>
        <dbReference type="ARBA" id="ARBA00022737"/>
    </source>
</evidence>
<feature type="repeat" description="PPR" evidence="2">
    <location>
        <begin position="458"/>
        <end position="488"/>
    </location>
</feature>
<dbReference type="InterPro" id="IPR006145">
    <property type="entry name" value="PsdUridine_synth_RsuA/RluA"/>
</dbReference>
<gene>
    <name evidence="4" type="ORF">PGLA1383_LOCUS46155</name>
</gene>
<sequence>MEVILPSTSLAPGVCRKGAGVVRDSSVHGGGSSGKQRPAGVEAALLALGQSPTVDQVQGLLRDVLEEWSAQPRAATLVLSGLAKASRAATALQVLAVMRRSQLKISVIHFNSAVSACQKVGQWQMSLSVLCAMMPETRVEPDQISYNSAISACAKTGQWRQALILLGMMPEAKVAPDKISFNSAITACEKGSQWQIAVELLSLMPQARVVADQVSYSCVISACSKGGQWQIALNVLSVMMPGAKIVPDLISHNGAINACATSGQWQHALHVLRKIPAAKVVANVVSYNSAISACEKGSQWKLALDLLDSMPEAKVVADKITYSSAISACAQGGQWQHAVKLLSVMPEATVLPNIFSYNSAITACEKGGQWQHAHRLLSMMPGAKIGPDQISYNSAISACEKGREWQMAVKLLSMMPEAKIVPDQLSYSSAISACEKAGEWPMALSLLQVTLGARVVPDEITYNSVITACSKSGQWHLALKLLSMMPEGATLNHATAWGSVLLSMAMSENQELKASLMESLRLQWLESASCFGRYPSSKNFSFGGFQVLLESDGLFAVFKPAGITTEELVARLSQALLSEGYPRDITLSSRLDVETSGVLPLAFGPESSAVGRWLTVQFAARQVAKEYICICAGPVLGPKGTQGEIDNPLQVLKTVGAGTSMLKAVWSSSGKAARTQYEVLEVFQQPLPALANEGDAIMMLLVRPLTGRTHQIRSHLAGIGRPIVGDGDYGGLQAPWCRRVLLHCRRLSLMDLNGRMFQPEAPFPIDLLETLQFLGYDPIAGSCDGASDVNVMMRGRLV</sequence>
<proteinExistence type="predicted"/>
<dbReference type="Pfam" id="PF00849">
    <property type="entry name" value="PseudoU_synth_2"/>
    <property type="match status" value="1"/>
</dbReference>
<dbReference type="OrthoDB" id="424794at2759"/>
<dbReference type="InterPro" id="IPR002885">
    <property type="entry name" value="PPR_rpt"/>
</dbReference>
<feature type="domain" description="Pseudouridine synthase RsuA/RluA-like" evidence="3">
    <location>
        <begin position="555"/>
        <end position="717"/>
    </location>
</feature>
<dbReference type="InterPro" id="IPR020103">
    <property type="entry name" value="PsdUridine_synth_cat_dom_sf"/>
</dbReference>
<feature type="repeat" description="PPR" evidence="2">
    <location>
        <begin position="142"/>
        <end position="176"/>
    </location>
</feature>